<dbReference type="Pfam" id="PF00759">
    <property type="entry name" value="Glyco_hydro_9"/>
    <property type="match status" value="1"/>
</dbReference>
<feature type="chain" id="PRO_5044999930" description="Endoglucanase" evidence="7">
    <location>
        <begin position="28"/>
        <end position="629"/>
    </location>
</feature>
<dbReference type="InterPro" id="IPR012341">
    <property type="entry name" value="6hp_glycosidase-like_sf"/>
</dbReference>
<dbReference type="PANTHER" id="PTHR22298">
    <property type="entry name" value="ENDO-1,4-BETA-GLUCANASE"/>
    <property type="match status" value="1"/>
</dbReference>
<keyword evidence="7" id="KW-0136">Cellulose degradation</keyword>
<keyword evidence="7" id="KW-0732">Signal</keyword>
<proteinExistence type="inferred from homology"/>
<accession>A0ABU9C048</accession>
<dbReference type="EMBL" id="JBBUTI010000001">
    <property type="protein sequence ID" value="MEK8045221.1"/>
    <property type="molecule type" value="Genomic_DNA"/>
</dbReference>
<dbReference type="PROSITE" id="PS00698">
    <property type="entry name" value="GH9_3"/>
    <property type="match status" value="1"/>
</dbReference>
<comment type="caution">
    <text evidence="10">The sequence shown here is derived from an EMBL/GenBank/DDBJ whole genome shotgun (WGS) entry which is preliminary data.</text>
</comment>
<evidence type="ECO:0000256" key="7">
    <source>
        <dbReference type="RuleBase" id="RU361166"/>
    </source>
</evidence>
<dbReference type="Pfam" id="PF02927">
    <property type="entry name" value="CelD_N"/>
    <property type="match status" value="1"/>
</dbReference>
<evidence type="ECO:0000256" key="2">
    <source>
        <dbReference type="ARBA" id="ARBA00022801"/>
    </source>
</evidence>
<keyword evidence="3 6" id="KW-0119">Carbohydrate metabolism</keyword>
<keyword evidence="4 6" id="KW-0326">Glycosidase</keyword>
<dbReference type="EC" id="3.2.1.4" evidence="7"/>
<dbReference type="CDD" id="cd02850">
    <property type="entry name" value="E_set_Cellulase_N"/>
    <property type="match status" value="1"/>
</dbReference>
<evidence type="ECO:0000259" key="9">
    <source>
        <dbReference type="Pfam" id="PF02927"/>
    </source>
</evidence>
<evidence type="ECO:0000259" key="8">
    <source>
        <dbReference type="Pfam" id="PF00759"/>
    </source>
</evidence>
<dbReference type="Gene3D" id="1.50.10.10">
    <property type="match status" value="1"/>
</dbReference>
<dbReference type="GO" id="GO:0016787">
    <property type="term" value="F:hydrolase activity"/>
    <property type="evidence" value="ECO:0007669"/>
    <property type="project" value="UniProtKB-KW"/>
</dbReference>
<protein>
    <recommendedName>
        <fullName evidence="7">Endoglucanase</fullName>
        <ecNumber evidence="7">3.2.1.4</ecNumber>
    </recommendedName>
</protein>
<evidence type="ECO:0000256" key="4">
    <source>
        <dbReference type="ARBA" id="ARBA00023295"/>
    </source>
</evidence>
<evidence type="ECO:0000256" key="5">
    <source>
        <dbReference type="ARBA" id="ARBA00023326"/>
    </source>
</evidence>
<reference evidence="10 11" key="1">
    <citation type="submission" date="2024-04" db="EMBL/GenBank/DDBJ databases">
        <title>Novel species of the genus Ideonella isolated from streams.</title>
        <authorList>
            <person name="Lu H."/>
        </authorList>
    </citation>
    <scope>NUCLEOTIDE SEQUENCE [LARGE SCALE GENOMIC DNA]</scope>
    <source>
        <strain evidence="10 11">LYT19W</strain>
    </source>
</reference>
<feature type="signal peptide" evidence="7">
    <location>
        <begin position="1"/>
        <end position="27"/>
    </location>
</feature>
<feature type="active site" evidence="6">
    <location>
        <position position="589"/>
    </location>
</feature>
<dbReference type="SUPFAM" id="SSF81296">
    <property type="entry name" value="E set domains"/>
    <property type="match status" value="1"/>
</dbReference>
<dbReference type="SUPFAM" id="SSF48208">
    <property type="entry name" value="Six-hairpin glycosidases"/>
    <property type="match status" value="1"/>
</dbReference>
<dbReference type="InterPro" id="IPR033126">
    <property type="entry name" value="Glyco_hydro_9_Asp/Glu_AS"/>
</dbReference>
<dbReference type="Proteomes" id="UP001379945">
    <property type="component" value="Unassembled WGS sequence"/>
</dbReference>
<name>A0ABU9C048_9BURK</name>
<keyword evidence="5 6" id="KW-0624">Polysaccharide degradation</keyword>
<gene>
    <name evidence="10" type="ORF">AACH00_02540</name>
</gene>
<evidence type="ECO:0000313" key="10">
    <source>
        <dbReference type="EMBL" id="MEK8045221.1"/>
    </source>
</evidence>
<comment type="catalytic activity">
    <reaction evidence="7">
        <text>Endohydrolysis of (1-&gt;4)-beta-D-glucosidic linkages in cellulose, lichenin and cereal beta-D-glucans.</text>
        <dbReference type="EC" id="3.2.1.4"/>
    </reaction>
</comment>
<dbReference type="InterPro" id="IPR004197">
    <property type="entry name" value="Cellulase_Ig-like"/>
</dbReference>
<dbReference type="Gene3D" id="2.60.40.10">
    <property type="entry name" value="Immunoglobulins"/>
    <property type="match status" value="1"/>
</dbReference>
<dbReference type="RefSeq" id="WP_341397365.1">
    <property type="nucleotide sequence ID" value="NZ_JBBUTI010000001.1"/>
</dbReference>
<keyword evidence="2 6" id="KW-0378">Hydrolase</keyword>
<evidence type="ECO:0000313" key="11">
    <source>
        <dbReference type="Proteomes" id="UP001379945"/>
    </source>
</evidence>
<dbReference type="InterPro" id="IPR013783">
    <property type="entry name" value="Ig-like_fold"/>
</dbReference>
<sequence length="629" mass="66705">MSRSFNLNSLGQAVVLVAMAAGTGWLAAGETPVAAPAGPGAAPPGAASPAPVPSPAPVALMNQLGFLPGASKWAVLPAAAGEQYEVRRADTGRVVLKGDATAAALWAPSGDQVRLADLSAVQAPGRYELRWSAPTTSPQPSAASHSFTIHPKAYEALVDASLKAFYFNRAGTALLPQHAGAWARPAGHPDTRVLVHASAASPGRPAGTVISSPKGWYDAGDYNKYIVNSGISTYTLLAAWEHFPAFFKPRGIGIPETGNGIPDVLNEALWNLDWMLTMQDPADGGVYHKLTDLRFDGMQLPHLSKAERYVVQKSTAATLDFAAVMAVASRVMAKFEAQRPGLSARMLAASRSAWQWAQAHPDVVYRQPADVVTGEYGDGKLTDEYAWAAAELYITTRDELYLGALRSLAPAMGVPGWGDVNGLAWISLAHHRAHLTPAAAQLGIERHVTDLARSLTARWQASAWRLSMVSGDFVWGSNAVALNQAMVLLQGYRLTGDERQLAAAQALLDYVLGRNPMALAMVTGQGTRSPLHPHHRISEGDGVAAPVPGFIVAGPNPGREDQKDCPVPYASAAPAKAYLDHVCSYASNEVAINWNAPLVYVATALQVLTPVQPAHTRRSSHQATTPTLP</sequence>
<feature type="domain" description="Cellulase Ig-like" evidence="9">
    <location>
        <begin position="61"/>
        <end position="131"/>
    </location>
</feature>
<feature type="active site" evidence="6">
    <location>
        <position position="580"/>
    </location>
</feature>
<evidence type="ECO:0000256" key="3">
    <source>
        <dbReference type="ARBA" id="ARBA00023277"/>
    </source>
</evidence>
<dbReference type="InterPro" id="IPR001701">
    <property type="entry name" value="Glyco_hydro_9"/>
</dbReference>
<evidence type="ECO:0000256" key="6">
    <source>
        <dbReference type="PROSITE-ProRule" id="PRU10060"/>
    </source>
</evidence>
<dbReference type="InterPro" id="IPR014756">
    <property type="entry name" value="Ig_E-set"/>
</dbReference>
<keyword evidence="11" id="KW-1185">Reference proteome</keyword>
<comment type="similarity">
    <text evidence="1 6 7">Belongs to the glycosyl hydrolase 9 (cellulase E) family.</text>
</comment>
<organism evidence="10 11">
    <name type="scientific">Ideonella margarita</name>
    <dbReference type="NCBI Taxonomy" id="2984191"/>
    <lineage>
        <taxon>Bacteria</taxon>
        <taxon>Pseudomonadati</taxon>
        <taxon>Pseudomonadota</taxon>
        <taxon>Betaproteobacteria</taxon>
        <taxon>Burkholderiales</taxon>
        <taxon>Sphaerotilaceae</taxon>
        <taxon>Ideonella</taxon>
    </lineage>
</organism>
<evidence type="ECO:0000256" key="1">
    <source>
        <dbReference type="ARBA" id="ARBA00007072"/>
    </source>
</evidence>
<dbReference type="InterPro" id="IPR008928">
    <property type="entry name" value="6-hairpin_glycosidase_sf"/>
</dbReference>
<feature type="domain" description="Glycoside hydrolase family 9" evidence="8">
    <location>
        <begin position="154"/>
        <end position="601"/>
    </location>
</feature>